<dbReference type="Gene3D" id="3.40.50.880">
    <property type="match status" value="1"/>
</dbReference>
<dbReference type="GO" id="GO:0016805">
    <property type="term" value="F:dipeptidase activity"/>
    <property type="evidence" value="ECO:0007669"/>
    <property type="project" value="UniProtKB-KW"/>
</dbReference>
<evidence type="ECO:0000256" key="1">
    <source>
        <dbReference type="ARBA" id="ARBA00006534"/>
    </source>
</evidence>
<dbReference type="EMBL" id="CP104013">
    <property type="protein sequence ID" value="UYP47007.1"/>
    <property type="molecule type" value="Genomic_DNA"/>
</dbReference>
<keyword evidence="6" id="KW-1185">Reference proteome</keyword>
<keyword evidence="3 5" id="KW-0378">Hydrolase</keyword>
<evidence type="ECO:0000256" key="3">
    <source>
        <dbReference type="ARBA" id="ARBA00022801"/>
    </source>
</evidence>
<evidence type="ECO:0000313" key="5">
    <source>
        <dbReference type="EMBL" id="UYP47007.1"/>
    </source>
</evidence>
<dbReference type="Pfam" id="PF03575">
    <property type="entry name" value="Peptidase_S51"/>
    <property type="match status" value="1"/>
</dbReference>
<reference evidence="5" key="1">
    <citation type="submission" date="2022-09" db="EMBL/GenBank/DDBJ databases">
        <title>Actin cytoskeleton and complex cell architecture in an #Asgard archaeon.</title>
        <authorList>
            <person name="Ponce Toledo R.I."/>
            <person name="Schleper C."/>
            <person name="Rodrigues Oliveira T."/>
            <person name="Wollweber F."/>
            <person name="Xu J."/>
            <person name="Rittmann S."/>
            <person name="Klingl A."/>
            <person name="Pilhofer M."/>
        </authorList>
    </citation>
    <scope>NUCLEOTIDE SEQUENCE</scope>
    <source>
        <strain evidence="5">B-35</strain>
    </source>
</reference>
<dbReference type="SUPFAM" id="SSF52317">
    <property type="entry name" value="Class I glutamine amidotransferase-like"/>
    <property type="match status" value="1"/>
</dbReference>
<dbReference type="InterPro" id="IPR029062">
    <property type="entry name" value="Class_I_gatase-like"/>
</dbReference>
<evidence type="ECO:0000313" key="6">
    <source>
        <dbReference type="Proteomes" id="UP001208689"/>
    </source>
</evidence>
<keyword evidence="4" id="KW-0720">Serine protease</keyword>
<name>A0ABY6HVX2_9ARCH</name>
<dbReference type="EC" id="3.4.13.21" evidence="5"/>
<dbReference type="PANTHER" id="PTHR20842">
    <property type="entry name" value="PROTEASE S51 ALPHA-ASPARTYL DIPEPTIDASE"/>
    <property type="match status" value="1"/>
</dbReference>
<keyword evidence="2" id="KW-0645">Protease</keyword>
<accession>A0ABY6HVX2</accession>
<gene>
    <name evidence="5" type="ORF">NEF87_003292</name>
</gene>
<organism evidence="5 6">
    <name type="scientific">Candidatus Lokiarchaeum ossiferum</name>
    <dbReference type="NCBI Taxonomy" id="2951803"/>
    <lineage>
        <taxon>Archaea</taxon>
        <taxon>Promethearchaeati</taxon>
        <taxon>Promethearchaeota</taxon>
        <taxon>Promethearchaeia</taxon>
        <taxon>Promethearchaeales</taxon>
        <taxon>Promethearchaeaceae</taxon>
        <taxon>Candidatus Lokiarchaeum</taxon>
    </lineage>
</organism>
<protein>
    <submittedName>
        <fullName evidence="5">Peptidase E</fullName>
        <ecNumber evidence="5">3.4.13.21</ecNumber>
    </submittedName>
</protein>
<dbReference type="InterPro" id="IPR005320">
    <property type="entry name" value="Peptidase_S51"/>
</dbReference>
<dbReference type="Proteomes" id="UP001208689">
    <property type="component" value="Chromosome"/>
</dbReference>
<sequence>MRRLVLFSSFAFNPNIQDVVKKIIPQEISDKHMVFIPANGIHNAHTEILDYWETVAKNHQIGYTCVDNSPDQSPDDLKFAKQQIRNANIILISGGDTYPMLSNFQKSGLDQAILTYWQRENIVLSGFSAGALLLTPTINVNKVRLESYAKFSEEELKALHLVDFTIFPHYEEKRHKTMLAQYRSQYSTEIRPLPNDAHIVIEK</sequence>
<evidence type="ECO:0000256" key="2">
    <source>
        <dbReference type="ARBA" id="ARBA00022670"/>
    </source>
</evidence>
<dbReference type="PANTHER" id="PTHR20842:SF0">
    <property type="entry name" value="ALPHA-ASPARTYL DIPEPTIDASE"/>
    <property type="match status" value="1"/>
</dbReference>
<keyword evidence="5" id="KW-0224">Dipeptidase</keyword>
<evidence type="ECO:0000256" key="4">
    <source>
        <dbReference type="ARBA" id="ARBA00022825"/>
    </source>
</evidence>
<proteinExistence type="inferred from homology"/>
<comment type="similarity">
    <text evidence="1">Belongs to the peptidase S51 family.</text>
</comment>